<sequence length="221" mass="24009">MPPIVPARFLVRVAHPCPYVKDVPTTGDDADHLVDLPDAARLDTFAALDGRADFADVRLAWNELGVAVQATVTGKQQAPSGDVSKPWASDGLTLWLDTRGDRTSHRASRTCHQFHLLPAGGGPDQEEPAVAQSKINRALQDAPLCNPADVPFRSAKVKGGYRLEAFLPATVLSGYDPEQHPRLGVYYVVRDHEKGDQFLAVNADFPVADDPSLWAVLELVK</sequence>
<gene>
    <name evidence="1" type="ORF">ETAA1_00080</name>
</gene>
<dbReference type="AlphaFoldDB" id="A0A517XKT4"/>
<dbReference type="SUPFAM" id="SSF49344">
    <property type="entry name" value="CBD9-like"/>
    <property type="match status" value="1"/>
</dbReference>
<accession>A0A517XKT4</accession>
<reference evidence="1 2" key="1">
    <citation type="submission" date="2019-02" db="EMBL/GenBank/DDBJ databases">
        <title>Deep-cultivation of Planctomycetes and their phenomic and genomic characterization uncovers novel biology.</title>
        <authorList>
            <person name="Wiegand S."/>
            <person name="Jogler M."/>
            <person name="Boedeker C."/>
            <person name="Pinto D."/>
            <person name="Vollmers J."/>
            <person name="Rivas-Marin E."/>
            <person name="Kohn T."/>
            <person name="Peeters S.H."/>
            <person name="Heuer A."/>
            <person name="Rast P."/>
            <person name="Oberbeckmann S."/>
            <person name="Bunk B."/>
            <person name="Jeske O."/>
            <person name="Meyerdierks A."/>
            <person name="Storesund J.E."/>
            <person name="Kallscheuer N."/>
            <person name="Luecker S."/>
            <person name="Lage O.M."/>
            <person name="Pohl T."/>
            <person name="Merkel B.J."/>
            <person name="Hornburger P."/>
            <person name="Mueller R.-W."/>
            <person name="Bruemmer F."/>
            <person name="Labrenz M."/>
            <person name="Spormann A.M."/>
            <person name="Op den Camp H."/>
            <person name="Overmann J."/>
            <person name="Amann R."/>
            <person name="Jetten M.S.M."/>
            <person name="Mascher T."/>
            <person name="Medema M.H."/>
            <person name="Devos D.P."/>
            <person name="Kaster A.-K."/>
            <person name="Ovreas L."/>
            <person name="Rohde M."/>
            <person name="Galperin M.Y."/>
            <person name="Jogler C."/>
        </authorList>
    </citation>
    <scope>NUCLEOTIDE SEQUENCE [LARGE SCALE GENOMIC DNA]</scope>
    <source>
        <strain evidence="1 2">ETA_A1</strain>
    </source>
</reference>
<dbReference type="RefSeq" id="WP_145233184.1">
    <property type="nucleotide sequence ID" value="NZ_CP036273.1"/>
</dbReference>
<dbReference type="Proteomes" id="UP000319576">
    <property type="component" value="Chromosome"/>
</dbReference>
<evidence type="ECO:0000313" key="1">
    <source>
        <dbReference type="EMBL" id="QDU18125.1"/>
    </source>
</evidence>
<dbReference type="CDD" id="cd00241">
    <property type="entry name" value="DOMON_like"/>
    <property type="match status" value="1"/>
</dbReference>
<name>A0A517XKT4_9BACT</name>
<dbReference type="KEGG" id="uli:ETAA1_00080"/>
<dbReference type="Gene3D" id="2.60.40.1190">
    <property type="match status" value="1"/>
</dbReference>
<organism evidence="1 2">
    <name type="scientific">Urbifossiella limnaea</name>
    <dbReference type="NCBI Taxonomy" id="2528023"/>
    <lineage>
        <taxon>Bacteria</taxon>
        <taxon>Pseudomonadati</taxon>
        <taxon>Planctomycetota</taxon>
        <taxon>Planctomycetia</taxon>
        <taxon>Gemmatales</taxon>
        <taxon>Gemmataceae</taxon>
        <taxon>Urbifossiella</taxon>
    </lineage>
</organism>
<proteinExistence type="predicted"/>
<dbReference type="EMBL" id="CP036273">
    <property type="protein sequence ID" value="QDU18125.1"/>
    <property type="molecule type" value="Genomic_DNA"/>
</dbReference>
<keyword evidence="2" id="KW-1185">Reference proteome</keyword>
<evidence type="ECO:0000313" key="2">
    <source>
        <dbReference type="Proteomes" id="UP000319576"/>
    </source>
</evidence>
<evidence type="ECO:0008006" key="3">
    <source>
        <dbReference type="Google" id="ProtNLM"/>
    </source>
</evidence>
<protein>
    <recommendedName>
        <fullName evidence="3">Carbohydrate-binding domain-containing protein</fullName>
    </recommendedName>
</protein>
<dbReference type="OrthoDB" id="261771at2"/>